<accession>A0A814HTU0</accession>
<dbReference type="InterPro" id="IPR050951">
    <property type="entry name" value="Retrovirus_Pol_polyprotein"/>
</dbReference>
<protein>
    <recommendedName>
        <fullName evidence="1">RNA-directed DNA polymerase</fullName>
        <ecNumber evidence="1">2.7.7.49</ecNumber>
    </recommendedName>
</protein>
<feature type="domain" description="CCHC-type" evidence="9">
    <location>
        <begin position="238"/>
        <end position="255"/>
    </location>
</feature>
<name>A0A814HTU0_9BILA</name>
<dbReference type="Gene3D" id="3.10.10.10">
    <property type="entry name" value="HIV Type 1 Reverse Transcriptase, subunit A, domain 1"/>
    <property type="match status" value="1"/>
</dbReference>
<dbReference type="SMART" id="SM00343">
    <property type="entry name" value="ZnF_C2HC"/>
    <property type="match status" value="2"/>
</dbReference>
<dbReference type="Gene3D" id="2.40.70.10">
    <property type="entry name" value="Acid Proteases"/>
    <property type="match status" value="1"/>
</dbReference>
<dbReference type="GO" id="GO:0003676">
    <property type="term" value="F:nucleic acid binding"/>
    <property type="evidence" value="ECO:0007669"/>
    <property type="project" value="InterPro"/>
</dbReference>
<dbReference type="Proteomes" id="UP000663879">
    <property type="component" value="Unassembled WGS sequence"/>
</dbReference>
<keyword evidence="3" id="KW-0548">Nucleotidyltransferase</keyword>
<keyword evidence="6" id="KW-0378">Hydrolase</keyword>
<feature type="compositionally biased region" description="Low complexity" evidence="8">
    <location>
        <begin position="213"/>
        <end position="224"/>
    </location>
</feature>
<evidence type="ECO:0000256" key="1">
    <source>
        <dbReference type="ARBA" id="ARBA00012493"/>
    </source>
</evidence>
<keyword evidence="5" id="KW-0255">Endonuclease</keyword>
<feature type="domain" description="CCHC-type" evidence="9">
    <location>
        <begin position="259"/>
        <end position="275"/>
    </location>
</feature>
<dbReference type="EMBL" id="CAJNOC010004241">
    <property type="protein sequence ID" value="CAF1014506.1"/>
    <property type="molecule type" value="Genomic_DNA"/>
</dbReference>
<evidence type="ECO:0000256" key="5">
    <source>
        <dbReference type="ARBA" id="ARBA00022759"/>
    </source>
</evidence>
<sequence>MTSETVPPFDRDLEFENVGHRWKIWIERFKIFLTTIDCEPMDDPEPNTDPSEEYRKNQKKIISRLLLNMGPKTYNVYNGLKSPTDTSNQIVNKLNSHFNPNENKIYNRTRFRQIQQSSGEPIDSFVSRLRESADGCQFANVDEEIVTQISIHCNSDTLKKQILITPNITLSDIVKLGRMIEKADTQQHMNEQINKVDYKSQTRYQNPVHQKSTHQTNQNQSHNNPNAYHSNPRTSSSTCGLCGKEYPHIARQCPAIGKTCDICKKLNHFASVCRSKQNTQSQTKHFKNSRSRQVNQIDQGEQNQPQVDDIEDNHVYAINSSTPKRKYINIMMLGNTIRFLIDTGTTVNIIDENTFKNLLVDKVNLTPAKSNVYGYGSKEALKVMGKFTANIEQNGKICHSDFIVCNGSFGCILGLEALEALDVIEISCSIPTEFQKYANIFSDKIGKIKGIQIKLHIDTTIKPVQVPHRRIPFYLREKVESEIKRMLDLDIIEPVSGPTPWVSPIIVVPKPGQPDKIRICKDARMANQAIQRERHVSPTLDDIIIDLNDIEHMSKVDLVSGYHKLELHPESRYITVFSTHLGLFQLTTRWNWTNVHQLALDKLKQTISDKTLAYFRVDCDTILIVDASPVGLAGILIQENPKNRSERHMISYSSRLLTDVERRYSQVEKEALSLVWNCEKNHLFIFGKSVTIVTDNKAVELIFKNPKSNPPARIQRWVLRLSQYNLKIIHKPGIDNPADYLSRNPQEPPGNYSPAEEYINFLEEV</sequence>
<dbReference type="InterPro" id="IPR043128">
    <property type="entry name" value="Rev_trsase/Diguanyl_cyclase"/>
</dbReference>
<dbReference type="GO" id="GO:0004190">
    <property type="term" value="F:aspartic-type endopeptidase activity"/>
    <property type="evidence" value="ECO:0007669"/>
    <property type="project" value="InterPro"/>
</dbReference>
<dbReference type="InterPro" id="IPR001969">
    <property type="entry name" value="Aspartic_peptidase_AS"/>
</dbReference>
<evidence type="ECO:0000256" key="4">
    <source>
        <dbReference type="ARBA" id="ARBA00022722"/>
    </source>
</evidence>
<dbReference type="SUPFAM" id="SSF50630">
    <property type="entry name" value="Acid proteases"/>
    <property type="match status" value="1"/>
</dbReference>
<evidence type="ECO:0000256" key="6">
    <source>
        <dbReference type="ARBA" id="ARBA00022801"/>
    </source>
</evidence>
<keyword evidence="2" id="KW-0808">Transferase</keyword>
<dbReference type="InterPro" id="IPR021109">
    <property type="entry name" value="Peptidase_aspartic_dom_sf"/>
</dbReference>
<evidence type="ECO:0000256" key="3">
    <source>
        <dbReference type="ARBA" id="ARBA00022695"/>
    </source>
</evidence>
<dbReference type="Gene3D" id="3.30.70.270">
    <property type="match status" value="1"/>
</dbReference>
<keyword evidence="4" id="KW-0540">Nuclease</keyword>
<gene>
    <name evidence="10" type="ORF">OXX778_LOCUS17061</name>
</gene>
<evidence type="ECO:0000259" key="9">
    <source>
        <dbReference type="SMART" id="SM00343"/>
    </source>
</evidence>
<feature type="compositionally biased region" description="Polar residues" evidence="8">
    <location>
        <begin position="225"/>
        <end position="234"/>
    </location>
</feature>
<dbReference type="GO" id="GO:0003964">
    <property type="term" value="F:RNA-directed DNA polymerase activity"/>
    <property type="evidence" value="ECO:0007669"/>
    <property type="project" value="UniProtKB-KW"/>
</dbReference>
<dbReference type="PANTHER" id="PTHR37984:SF11">
    <property type="entry name" value="INTEGRASE CATALYTIC DOMAIN-CONTAINING PROTEIN"/>
    <property type="match status" value="1"/>
</dbReference>
<dbReference type="EC" id="2.7.7.49" evidence="1"/>
<dbReference type="GO" id="GO:0006508">
    <property type="term" value="P:proteolysis"/>
    <property type="evidence" value="ECO:0007669"/>
    <property type="project" value="InterPro"/>
</dbReference>
<dbReference type="PANTHER" id="PTHR37984">
    <property type="entry name" value="PROTEIN CBG26694"/>
    <property type="match status" value="1"/>
</dbReference>
<feature type="region of interest" description="Disordered" evidence="8">
    <location>
        <begin position="204"/>
        <end position="234"/>
    </location>
</feature>
<feature type="compositionally biased region" description="Polar residues" evidence="8">
    <location>
        <begin position="291"/>
        <end position="303"/>
    </location>
</feature>
<dbReference type="GO" id="GO:0008270">
    <property type="term" value="F:zinc ion binding"/>
    <property type="evidence" value="ECO:0007669"/>
    <property type="project" value="InterPro"/>
</dbReference>
<evidence type="ECO:0000256" key="8">
    <source>
        <dbReference type="SAM" id="MobiDB-lite"/>
    </source>
</evidence>
<organism evidence="10 11">
    <name type="scientific">Brachionus calyciflorus</name>
    <dbReference type="NCBI Taxonomy" id="104777"/>
    <lineage>
        <taxon>Eukaryota</taxon>
        <taxon>Metazoa</taxon>
        <taxon>Spiralia</taxon>
        <taxon>Gnathifera</taxon>
        <taxon>Rotifera</taxon>
        <taxon>Eurotatoria</taxon>
        <taxon>Monogononta</taxon>
        <taxon>Pseudotrocha</taxon>
        <taxon>Ploima</taxon>
        <taxon>Brachionidae</taxon>
        <taxon>Brachionus</taxon>
    </lineage>
</organism>
<evidence type="ECO:0000313" key="10">
    <source>
        <dbReference type="EMBL" id="CAF1014506.1"/>
    </source>
</evidence>
<comment type="caution">
    <text evidence="10">The sequence shown here is derived from an EMBL/GenBank/DDBJ whole genome shotgun (WGS) entry which is preliminary data.</text>
</comment>
<evidence type="ECO:0000313" key="11">
    <source>
        <dbReference type="Proteomes" id="UP000663879"/>
    </source>
</evidence>
<dbReference type="Pfam" id="PF17917">
    <property type="entry name" value="RT_RNaseH"/>
    <property type="match status" value="1"/>
</dbReference>
<dbReference type="InterPro" id="IPR041373">
    <property type="entry name" value="RT_RNaseH"/>
</dbReference>
<dbReference type="SUPFAM" id="SSF56672">
    <property type="entry name" value="DNA/RNA polymerases"/>
    <property type="match status" value="1"/>
</dbReference>
<dbReference type="AlphaFoldDB" id="A0A814HTU0"/>
<dbReference type="CDD" id="cd09274">
    <property type="entry name" value="RNase_HI_RT_Ty3"/>
    <property type="match status" value="1"/>
</dbReference>
<dbReference type="InterPro" id="IPR043502">
    <property type="entry name" value="DNA/RNA_pol_sf"/>
</dbReference>
<keyword evidence="7" id="KW-0695">RNA-directed DNA polymerase</keyword>
<dbReference type="OrthoDB" id="775972at2759"/>
<reference evidence="10" key="1">
    <citation type="submission" date="2021-02" db="EMBL/GenBank/DDBJ databases">
        <authorList>
            <person name="Nowell W R."/>
        </authorList>
    </citation>
    <scope>NUCLEOTIDE SEQUENCE</scope>
    <source>
        <strain evidence="10">Ploen Becks lab</strain>
    </source>
</reference>
<evidence type="ECO:0000256" key="2">
    <source>
        <dbReference type="ARBA" id="ARBA00022679"/>
    </source>
</evidence>
<proteinExistence type="predicted"/>
<feature type="region of interest" description="Disordered" evidence="8">
    <location>
        <begin position="277"/>
        <end position="303"/>
    </location>
</feature>
<dbReference type="InterPro" id="IPR001878">
    <property type="entry name" value="Znf_CCHC"/>
</dbReference>
<dbReference type="PROSITE" id="PS00141">
    <property type="entry name" value="ASP_PROTEASE"/>
    <property type="match status" value="1"/>
</dbReference>
<dbReference type="Gene3D" id="4.10.60.10">
    <property type="entry name" value="Zinc finger, CCHC-type"/>
    <property type="match status" value="1"/>
</dbReference>
<evidence type="ECO:0000256" key="7">
    <source>
        <dbReference type="ARBA" id="ARBA00022918"/>
    </source>
</evidence>
<dbReference type="GO" id="GO:0004519">
    <property type="term" value="F:endonuclease activity"/>
    <property type="evidence" value="ECO:0007669"/>
    <property type="project" value="UniProtKB-KW"/>
</dbReference>
<keyword evidence="11" id="KW-1185">Reference proteome</keyword>